<evidence type="ECO:0000313" key="3">
    <source>
        <dbReference type="Proteomes" id="UP001236014"/>
    </source>
</evidence>
<dbReference type="RefSeq" id="WP_285965763.1">
    <property type="nucleotide sequence ID" value="NZ_CP127294.1"/>
</dbReference>
<protein>
    <submittedName>
        <fullName evidence="2">Uncharacterized protein</fullName>
    </submittedName>
</protein>
<feature type="region of interest" description="Disordered" evidence="1">
    <location>
        <begin position="1"/>
        <end position="72"/>
    </location>
</feature>
<accession>A0A9Y2I953</accession>
<evidence type="ECO:0000256" key="1">
    <source>
        <dbReference type="SAM" id="MobiDB-lite"/>
    </source>
</evidence>
<dbReference type="AlphaFoldDB" id="A0A9Y2I953"/>
<feature type="compositionally biased region" description="Basic and acidic residues" evidence="1">
    <location>
        <begin position="48"/>
        <end position="61"/>
    </location>
</feature>
<sequence>MTDQETRGLSTADLAGAAERPRTEERGDRPEERPREVSDVDADGQGRITRDADTTADRGARTDSAPPLFEGGDVERFRNRWQEVQTDFVDDPRRAVRDADELVASVISSLAETFAAHKGELEAQWRDGEPATEDLRIALRRYRSFFDQLLGA</sequence>
<evidence type="ECO:0000313" key="2">
    <source>
        <dbReference type="EMBL" id="WIX74986.1"/>
    </source>
</evidence>
<dbReference type="KEGG" id="acab:QRX50_25850"/>
<keyword evidence="3" id="KW-1185">Reference proteome</keyword>
<organism evidence="2 3">
    <name type="scientific">Amycolatopsis carbonis</name>
    <dbReference type="NCBI Taxonomy" id="715471"/>
    <lineage>
        <taxon>Bacteria</taxon>
        <taxon>Bacillati</taxon>
        <taxon>Actinomycetota</taxon>
        <taxon>Actinomycetes</taxon>
        <taxon>Pseudonocardiales</taxon>
        <taxon>Pseudonocardiaceae</taxon>
        <taxon>Amycolatopsis</taxon>
    </lineage>
</organism>
<proteinExistence type="predicted"/>
<name>A0A9Y2I953_9PSEU</name>
<dbReference type="Proteomes" id="UP001236014">
    <property type="component" value="Chromosome"/>
</dbReference>
<reference evidence="2 3" key="1">
    <citation type="submission" date="2023-06" db="EMBL/GenBank/DDBJ databases">
        <authorList>
            <person name="Oyuntsetseg B."/>
            <person name="Kim S.B."/>
        </authorList>
    </citation>
    <scope>NUCLEOTIDE SEQUENCE [LARGE SCALE GENOMIC DNA]</scope>
    <source>
        <strain evidence="2 3">2-15</strain>
    </source>
</reference>
<gene>
    <name evidence="2" type="ORF">QRX50_25850</name>
</gene>
<dbReference type="EMBL" id="CP127294">
    <property type="protein sequence ID" value="WIX74986.1"/>
    <property type="molecule type" value="Genomic_DNA"/>
</dbReference>
<feature type="compositionally biased region" description="Basic and acidic residues" evidence="1">
    <location>
        <begin position="19"/>
        <end position="38"/>
    </location>
</feature>